<proteinExistence type="predicted"/>
<sequence>MLSPNTTENVSSSLERTLEGSRILEIIRGNLTKAAARRNVPPNVRTPPTPSDLKLQLYELGILSRHLLFSDSPDEKWSTRWVAALDKVAQAFATEIPLAQPDSDDNCVNYDRNIDEWINTVVPEHMRIIRVVLKADNEHQKLLELVQSLQQIHQNLDAIARVFPGGQEVRRRQLKDLMLTLLSSLQEHQMDLEDTVPPGEVHQLFALANFAAQQSYDEFSESFSGHDSFDASVIGPAYNFLPTIPTTSHSSQPVADHGDEHVGTVDMSTTGIRARSNLACELYHSMIRARLYSFANALSIHCDVANQFSGRVDANDTIDMSMTGVMTRSDLATGRSGNRGSGRSTSDMSLTGVVTRHGPDTTRGRDDTTDMSLTGVMTSSNFSVDDASHAIEEVQPPAVPMERRASDATSTSSVTSVLQRTPESGSTPSSPRGNRRPIENIAVHRPGGTISTSTPVQGGRPHGNARRTSGCGFRTVAVLQHEADRMLTASGGGFYNISASPLPFVLPPEVVSFYDKKIADAVKEQEKREVEVRGLEAQIELLKQTVENERAERKSTIDEFKSTINDLKEERKNTINDFKSTIDDLKEERKRMINDFKGTIDDLKEERKRTIDDLKDWKALAMQRDADLKKRDEEIRRLRFELEKARQQTPERA</sequence>
<accession>A0A060STI1</accession>
<keyword evidence="1" id="KW-0175">Coiled coil</keyword>
<dbReference type="Proteomes" id="UP000029665">
    <property type="component" value="Unassembled WGS sequence"/>
</dbReference>
<evidence type="ECO:0000313" key="4">
    <source>
        <dbReference type="Proteomes" id="UP000029665"/>
    </source>
</evidence>
<feature type="compositionally biased region" description="Basic and acidic residues" evidence="2">
    <location>
        <begin position="357"/>
        <end position="368"/>
    </location>
</feature>
<gene>
    <name evidence="3" type="ORF">BN946_scf184969.g56</name>
</gene>
<protein>
    <submittedName>
        <fullName evidence="3">Uncharacterized protein</fullName>
    </submittedName>
</protein>
<feature type="coiled-coil region" evidence="1">
    <location>
        <begin position="525"/>
        <end position="648"/>
    </location>
</feature>
<name>A0A060STI1_PYCCI</name>
<organism evidence="3 4">
    <name type="scientific">Pycnoporus cinnabarinus</name>
    <name type="common">Cinnabar-red polypore</name>
    <name type="synonym">Trametes cinnabarina</name>
    <dbReference type="NCBI Taxonomy" id="5643"/>
    <lineage>
        <taxon>Eukaryota</taxon>
        <taxon>Fungi</taxon>
        <taxon>Dikarya</taxon>
        <taxon>Basidiomycota</taxon>
        <taxon>Agaricomycotina</taxon>
        <taxon>Agaricomycetes</taxon>
        <taxon>Polyporales</taxon>
        <taxon>Polyporaceae</taxon>
        <taxon>Trametes</taxon>
    </lineage>
</organism>
<evidence type="ECO:0000256" key="2">
    <source>
        <dbReference type="SAM" id="MobiDB-lite"/>
    </source>
</evidence>
<feature type="compositionally biased region" description="Low complexity" evidence="2">
    <location>
        <begin position="333"/>
        <end position="346"/>
    </location>
</feature>
<comment type="caution">
    <text evidence="3">The sequence shown here is derived from an EMBL/GenBank/DDBJ whole genome shotgun (WGS) entry which is preliminary data.</text>
</comment>
<dbReference type="AlphaFoldDB" id="A0A060STI1"/>
<feature type="compositionally biased region" description="Polar residues" evidence="2">
    <location>
        <begin position="418"/>
        <end position="432"/>
    </location>
</feature>
<dbReference type="OrthoDB" id="2743549at2759"/>
<dbReference type="HOGENOM" id="CLU_027818_0_0_1"/>
<evidence type="ECO:0000313" key="3">
    <source>
        <dbReference type="EMBL" id="CDO77705.1"/>
    </source>
</evidence>
<feature type="region of interest" description="Disordered" evidence="2">
    <location>
        <begin position="395"/>
        <end position="469"/>
    </location>
</feature>
<dbReference type="EMBL" id="CCBP010000462">
    <property type="protein sequence ID" value="CDO77705.1"/>
    <property type="molecule type" value="Genomic_DNA"/>
</dbReference>
<keyword evidence="4" id="KW-1185">Reference proteome</keyword>
<reference evidence="3" key="1">
    <citation type="submission" date="2014-01" db="EMBL/GenBank/DDBJ databases">
        <title>The genome of the white-rot fungus Pycnoporus cinnabarinus: a basidiomycete model with a versatile arsenal for lignocellulosic biomass breakdown.</title>
        <authorList>
            <person name="Levasseur A."/>
            <person name="Lomascolo A."/>
            <person name="Ruiz-Duenas F.J."/>
            <person name="Uzan E."/>
            <person name="Piumi F."/>
            <person name="Kues U."/>
            <person name="Ram A.F.J."/>
            <person name="Murat C."/>
            <person name="Haon M."/>
            <person name="Benoit I."/>
            <person name="Arfi Y."/>
            <person name="Chevret D."/>
            <person name="Drula E."/>
            <person name="Kwon M.J."/>
            <person name="Gouret P."/>
            <person name="Lesage-Meessen L."/>
            <person name="Lombard V."/>
            <person name="Mariette J."/>
            <person name="Noirot C."/>
            <person name="Park J."/>
            <person name="Patyshakuliyeva A."/>
            <person name="Wieneger R.A.B."/>
            <person name="Wosten H.A.B."/>
            <person name="Martin F."/>
            <person name="Coutinho P.M."/>
            <person name="de Vries R."/>
            <person name="Martinez A.T."/>
            <person name="Klopp C."/>
            <person name="Pontarotti P."/>
            <person name="Henrissat B."/>
            <person name="Record E."/>
        </authorList>
    </citation>
    <scope>NUCLEOTIDE SEQUENCE [LARGE SCALE GENOMIC DNA]</scope>
    <source>
        <strain evidence="3">BRFM137</strain>
    </source>
</reference>
<feature type="region of interest" description="Disordered" evidence="2">
    <location>
        <begin position="328"/>
        <end position="372"/>
    </location>
</feature>
<evidence type="ECO:0000256" key="1">
    <source>
        <dbReference type="SAM" id="Coils"/>
    </source>
</evidence>